<dbReference type="GO" id="GO:0016757">
    <property type="term" value="F:glycosyltransferase activity"/>
    <property type="evidence" value="ECO:0007669"/>
    <property type="project" value="UniProtKB-KW"/>
</dbReference>
<accession>A0A6V8LT32</accession>
<dbReference type="Gene3D" id="1.10.4200.10">
    <property type="entry name" value="Triphosphoribosyl-dephospho-CoA protein"/>
    <property type="match status" value="2"/>
</dbReference>
<organism evidence="7 8">
    <name type="scientific">Fundidesulfovibrio magnetotacticus</name>
    <dbReference type="NCBI Taxonomy" id="2730080"/>
    <lineage>
        <taxon>Bacteria</taxon>
        <taxon>Pseudomonadati</taxon>
        <taxon>Thermodesulfobacteriota</taxon>
        <taxon>Desulfovibrionia</taxon>
        <taxon>Desulfovibrionales</taxon>
        <taxon>Desulfovibrionaceae</taxon>
        <taxon>Fundidesulfovibrio</taxon>
    </lineage>
</organism>
<dbReference type="InterPro" id="IPR002736">
    <property type="entry name" value="CitG"/>
</dbReference>
<dbReference type="Proteomes" id="UP000494245">
    <property type="component" value="Unassembled WGS sequence"/>
</dbReference>
<reference evidence="7 8" key="2">
    <citation type="submission" date="2020-05" db="EMBL/GenBank/DDBJ databases">
        <title>Draft genome sequence of Desulfovibrio sp. strainFSS-1.</title>
        <authorList>
            <person name="Shimoshige H."/>
            <person name="Kobayashi H."/>
            <person name="Maekawa T."/>
        </authorList>
    </citation>
    <scope>NUCLEOTIDE SEQUENCE [LARGE SCALE GENOMIC DNA]</scope>
    <source>
        <strain evidence="7 8">SIID29052-01</strain>
    </source>
</reference>
<evidence type="ECO:0000256" key="3">
    <source>
        <dbReference type="ARBA" id="ARBA00022679"/>
    </source>
</evidence>
<dbReference type="GO" id="GO:0051191">
    <property type="term" value="P:prosthetic group biosynthetic process"/>
    <property type="evidence" value="ECO:0007669"/>
    <property type="project" value="TreeGrafter"/>
</dbReference>
<dbReference type="EC" id="2.4.2.52" evidence="2"/>
<dbReference type="EMBL" id="BLTE01000002">
    <property type="protein sequence ID" value="GFK92976.1"/>
    <property type="molecule type" value="Genomic_DNA"/>
</dbReference>
<keyword evidence="4" id="KW-0547">Nucleotide-binding</keyword>
<evidence type="ECO:0000256" key="4">
    <source>
        <dbReference type="ARBA" id="ARBA00022741"/>
    </source>
</evidence>
<dbReference type="PANTHER" id="PTHR30201">
    <property type="entry name" value="TRIPHOSPHORIBOSYL-DEPHOSPHO-COA SYNTHASE"/>
    <property type="match status" value="1"/>
</dbReference>
<keyword evidence="3 7" id="KW-0808">Transferase</keyword>
<evidence type="ECO:0000313" key="7">
    <source>
        <dbReference type="EMBL" id="GFK92976.1"/>
    </source>
</evidence>
<evidence type="ECO:0000256" key="5">
    <source>
        <dbReference type="ARBA" id="ARBA00022840"/>
    </source>
</evidence>
<name>A0A6V8LT32_9BACT</name>
<dbReference type="RefSeq" id="WP_173081540.1">
    <property type="nucleotide sequence ID" value="NZ_BLTE01000002.1"/>
</dbReference>
<proteinExistence type="predicted"/>
<evidence type="ECO:0000256" key="1">
    <source>
        <dbReference type="ARBA" id="ARBA00001210"/>
    </source>
</evidence>
<keyword evidence="8" id="KW-1185">Reference proteome</keyword>
<dbReference type="PANTHER" id="PTHR30201:SF2">
    <property type="entry name" value="2-(5''-TRIPHOSPHORIBOSYL)-3'-DEPHOSPHOCOENZYME-A SYNTHASE"/>
    <property type="match status" value="1"/>
</dbReference>
<feature type="region of interest" description="Disordered" evidence="6">
    <location>
        <begin position="1"/>
        <end position="23"/>
    </location>
</feature>
<protein>
    <recommendedName>
        <fullName evidence="2">triphosphoribosyl-dephospho-CoA synthase</fullName>
        <ecNumber evidence="2">2.4.2.52</ecNumber>
    </recommendedName>
</protein>
<evidence type="ECO:0000256" key="6">
    <source>
        <dbReference type="SAM" id="MobiDB-lite"/>
    </source>
</evidence>
<sequence>MQSSILPAGTPSWTPWGPEAPPARVLPEAPTGCGLANARAVAPAICPEAIARAACAALLRELATYPKPGLVSFRDSGSHRDMDAGTFLASIKALRSPLRELARAGGQGAELAALRAIGLAAEARMLEATGGVNTHKGAIFCLGLLAAAAGALAAGGRALDFQGLSGHVRTRFGEELAASFPLAARSAGERARSLHGLGGARLEAARGFPSVARAGLPALDEALEAGLPLASGRVHCFFALLETAEDTTLVHRGGLRGLDYARRRARRFNRQGGALARGWEQHALEIHRAFTARNLSAGGVADLLAATLFCRSMETLRWPHSPCSAPGRAAKPRT</sequence>
<evidence type="ECO:0000313" key="8">
    <source>
        <dbReference type="Proteomes" id="UP000494245"/>
    </source>
</evidence>
<gene>
    <name evidence="7" type="primary">citG</name>
    <name evidence="7" type="ORF">NNJEOMEG_00804</name>
</gene>
<dbReference type="GO" id="GO:0046917">
    <property type="term" value="F:triphosphoribosyl-dephospho-CoA synthase activity"/>
    <property type="evidence" value="ECO:0007669"/>
    <property type="project" value="UniProtKB-EC"/>
</dbReference>
<comment type="caution">
    <text evidence="7">The sequence shown here is derived from an EMBL/GenBank/DDBJ whole genome shotgun (WGS) entry which is preliminary data.</text>
</comment>
<reference evidence="7 8" key="1">
    <citation type="submission" date="2020-04" db="EMBL/GenBank/DDBJ databases">
        <authorList>
            <consortium name="Desulfovibrio sp. FSS-1 genome sequencing consortium"/>
            <person name="Shimoshige H."/>
            <person name="Kobayashi H."/>
            <person name="Maekawa T."/>
        </authorList>
    </citation>
    <scope>NUCLEOTIDE SEQUENCE [LARGE SCALE GENOMIC DNA]</scope>
    <source>
        <strain evidence="7 8">SIID29052-01</strain>
    </source>
</reference>
<dbReference type="AlphaFoldDB" id="A0A6V8LT32"/>
<comment type="catalytic activity">
    <reaction evidence="1">
        <text>3'-dephospho-CoA + ATP = 2'-(5''-triphospho-alpha-D-ribosyl)-3'-dephospho-CoA + adenine</text>
        <dbReference type="Rhea" id="RHEA:15117"/>
        <dbReference type="ChEBI" id="CHEBI:16708"/>
        <dbReference type="ChEBI" id="CHEBI:30616"/>
        <dbReference type="ChEBI" id="CHEBI:57328"/>
        <dbReference type="ChEBI" id="CHEBI:61378"/>
        <dbReference type="EC" id="2.4.2.52"/>
    </reaction>
</comment>
<dbReference type="GO" id="GO:0005524">
    <property type="term" value="F:ATP binding"/>
    <property type="evidence" value="ECO:0007669"/>
    <property type="project" value="UniProtKB-KW"/>
</dbReference>
<keyword evidence="7" id="KW-0328">Glycosyltransferase</keyword>
<evidence type="ECO:0000256" key="2">
    <source>
        <dbReference type="ARBA" id="ARBA00012074"/>
    </source>
</evidence>
<keyword evidence="5" id="KW-0067">ATP-binding</keyword>
<dbReference type="Pfam" id="PF01874">
    <property type="entry name" value="CitG"/>
    <property type="match status" value="1"/>
</dbReference>